<dbReference type="Proteomes" id="UP001627154">
    <property type="component" value="Unassembled WGS sequence"/>
</dbReference>
<dbReference type="InterPro" id="IPR035976">
    <property type="entry name" value="Sushi/SCR/CCP_sf"/>
</dbReference>
<gene>
    <name evidence="5" type="ORF">TKK_020760</name>
</gene>
<evidence type="ECO:0000256" key="3">
    <source>
        <dbReference type="SAM" id="SignalP"/>
    </source>
</evidence>
<evidence type="ECO:0000256" key="2">
    <source>
        <dbReference type="PROSITE-ProRule" id="PRU00302"/>
    </source>
</evidence>
<reference evidence="5 6" key="1">
    <citation type="journal article" date="2024" name="bioRxiv">
        <title>A reference genome for Trichogramma kaykai: A tiny desert-dwelling parasitoid wasp with competing sex-ratio distorters.</title>
        <authorList>
            <person name="Culotta J."/>
            <person name="Lindsey A.R."/>
        </authorList>
    </citation>
    <scope>NUCLEOTIDE SEQUENCE [LARGE SCALE GENOMIC DNA]</scope>
    <source>
        <strain evidence="5 6">KSX58</strain>
    </source>
</reference>
<dbReference type="CDD" id="cd00033">
    <property type="entry name" value="CCP"/>
    <property type="match status" value="1"/>
</dbReference>
<dbReference type="SMART" id="SM00032">
    <property type="entry name" value="CCP"/>
    <property type="match status" value="1"/>
</dbReference>
<dbReference type="PROSITE" id="PS50923">
    <property type="entry name" value="SUSHI"/>
    <property type="match status" value="1"/>
</dbReference>
<comment type="caution">
    <text evidence="2">Lacks conserved residue(s) required for the propagation of feature annotation.</text>
</comment>
<name>A0ABD2VRC1_9HYME</name>
<dbReference type="EMBL" id="JBJJXI010000202">
    <property type="protein sequence ID" value="KAL3383333.1"/>
    <property type="molecule type" value="Genomic_DNA"/>
</dbReference>
<dbReference type="Gene3D" id="2.10.70.10">
    <property type="entry name" value="Complement Module, domain 1"/>
    <property type="match status" value="1"/>
</dbReference>
<feature type="signal peptide" evidence="3">
    <location>
        <begin position="1"/>
        <end position="21"/>
    </location>
</feature>
<keyword evidence="6" id="KW-1185">Reference proteome</keyword>
<dbReference type="InterPro" id="IPR000436">
    <property type="entry name" value="Sushi_SCR_CCP_dom"/>
</dbReference>
<protein>
    <recommendedName>
        <fullName evidence="4">Sushi domain-containing protein</fullName>
    </recommendedName>
</protein>
<keyword evidence="2" id="KW-0768">Sushi</keyword>
<dbReference type="SUPFAM" id="SSF57535">
    <property type="entry name" value="Complement control module/SCR domain"/>
    <property type="match status" value="1"/>
</dbReference>
<keyword evidence="1" id="KW-1015">Disulfide bond</keyword>
<proteinExistence type="predicted"/>
<dbReference type="AlphaFoldDB" id="A0ABD2VRC1"/>
<dbReference type="Pfam" id="PF00084">
    <property type="entry name" value="Sushi"/>
    <property type="match status" value="1"/>
</dbReference>
<accession>A0ABD2VRC1</accession>
<evidence type="ECO:0000313" key="6">
    <source>
        <dbReference type="Proteomes" id="UP001627154"/>
    </source>
</evidence>
<feature type="domain" description="Sushi" evidence="4">
    <location>
        <begin position="23"/>
        <end position="102"/>
    </location>
</feature>
<evidence type="ECO:0000256" key="1">
    <source>
        <dbReference type="ARBA" id="ARBA00023157"/>
    </source>
</evidence>
<evidence type="ECO:0000259" key="4">
    <source>
        <dbReference type="PROSITE" id="PS50923"/>
    </source>
</evidence>
<evidence type="ECO:0000313" key="5">
    <source>
        <dbReference type="EMBL" id="KAL3383333.1"/>
    </source>
</evidence>
<keyword evidence="3" id="KW-0732">Signal</keyword>
<sequence length="122" mass="13199">MEPRIAALSILLLLILAVSQGAHGCGYPGAPAHSSVRFSGPSIEDVIDEEDGPIGRGGADIFAPGTVATYACERGFELLGPGRRICQADGSWSPEGVPFCGEYFVRIYRFQSRNRDEYMRCT</sequence>
<comment type="caution">
    <text evidence="5">The sequence shown here is derived from an EMBL/GenBank/DDBJ whole genome shotgun (WGS) entry which is preliminary data.</text>
</comment>
<feature type="chain" id="PRO_5044752763" description="Sushi domain-containing protein" evidence="3">
    <location>
        <begin position="22"/>
        <end position="122"/>
    </location>
</feature>
<organism evidence="5 6">
    <name type="scientific">Trichogramma kaykai</name>
    <dbReference type="NCBI Taxonomy" id="54128"/>
    <lineage>
        <taxon>Eukaryota</taxon>
        <taxon>Metazoa</taxon>
        <taxon>Ecdysozoa</taxon>
        <taxon>Arthropoda</taxon>
        <taxon>Hexapoda</taxon>
        <taxon>Insecta</taxon>
        <taxon>Pterygota</taxon>
        <taxon>Neoptera</taxon>
        <taxon>Endopterygota</taxon>
        <taxon>Hymenoptera</taxon>
        <taxon>Apocrita</taxon>
        <taxon>Proctotrupomorpha</taxon>
        <taxon>Chalcidoidea</taxon>
        <taxon>Trichogrammatidae</taxon>
        <taxon>Trichogramma</taxon>
    </lineage>
</organism>